<accession>A0A5B7IC38</accession>
<dbReference type="AlphaFoldDB" id="A0A5B7IC38"/>
<dbReference type="EMBL" id="VSRR010052326">
    <property type="protein sequence ID" value="MPC79873.1"/>
    <property type="molecule type" value="Genomic_DNA"/>
</dbReference>
<name>A0A5B7IC38_PORTR</name>
<evidence type="ECO:0000313" key="1">
    <source>
        <dbReference type="EMBL" id="MPC79873.1"/>
    </source>
</evidence>
<sequence length="84" mass="9498">MALHKTAIRGLVRPRPAPGTPLVEEHCSQHIVSGALFTAFFSFHKAQYIDHLKTDHVFSPKGLLEWIFSVPFLSSQWAKRRAEG</sequence>
<keyword evidence="2" id="KW-1185">Reference proteome</keyword>
<protein>
    <submittedName>
        <fullName evidence="1">Uncharacterized protein</fullName>
    </submittedName>
</protein>
<organism evidence="1 2">
    <name type="scientific">Portunus trituberculatus</name>
    <name type="common">Swimming crab</name>
    <name type="synonym">Neptunus trituberculatus</name>
    <dbReference type="NCBI Taxonomy" id="210409"/>
    <lineage>
        <taxon>Eukaryota</taxon>
        <taxon>Metazoa</taxon>
        <taxon>Ecdysozoa</taxon>
        <taxon>Arthropoda</taxon>
        <taxon>Crustacea</taxon>
        <taxon>Multicrustacea</taxon>
        <taxon>Malacostraca</taxon>
        <taxon>Eumalacostraca</taxon>
        <taxon>Eucarida</taxon>
        <taxon>Decapoda</taxon>
        <taxon>Pleocyemata</taxon>
        <taxon>Brachyura</taxon>
        <taxon>Eubrachyura</taxon>
        <taxon>Portunoidea</taxon>
        <taxon>Portunidae</taxon>
        <taxon>Portuninae</taxon>
        <taxon>Portunus</taxon>
    </lineage>
</organism>
<evidence type="ECO:0000313" key="2">
    <source>
        <dbReference type="Proteomes" id="UP000324222"/>
    </source>
</evidence>
<dbReference type="Proteomes" id="UP000324222">
    <property type="component" value="Unassembled WGS sequence"/>
</dbReference>
<proteinExistence type="predicted"/>
<gene>
    <name evidence="1" type="ORF">E2C01_074426</name>
</gene>
<comment type="caution">
    <text evidence="1">The sequence shown here is derived from an EMBL/GenBank/DDBJ whole genome shotgun (WGS) entry which is preliminary data.</text>
</comment>
<reference evidence="1 2" key="1">
    <citation type="submission" date="2019-05" db="EMBL/GenBank/DDBJ databases">
        <title>Another draft genome of Portunus trituberculatus and its Hox gene families provides insights of decapod evolution.</title>
        <authorList>
            <person name="Jeong J.-H."/>
            <person name="Song I."/>
            <person name="Kim S."/>
            <person name="Choi T."/>
            <person name="Kim D."/>
            <person name="Ryu S."/>
            <person name="Kim W."/>
        </authorList>
    </citation>
    <scope>NUCLEOTIDE SEQUENCE [LARGE SCALE GENOMIC DNA]</scope>
    <source>
        <tissue evidence="1">Muscle</tissue>
    </source>
</reference>